<name>A0A1I7MPW5_9MICC</name>
<keyword evidence="1" id="KW-0812">Transmembrane</keyword>
<dbReference type="Proteomes" id="UP000198881">
    <property type="component" value="Unassembled WGS sequence"/>
</dbReference>
<keyword evidence="1" id="KW-0472">Membrane</keyword>
<keyword evidence="1" id="KW-1133">Transmembrane helix</keyword>
<evidence type="ECO:0000313" key="3">
    <source>
        <dbReference type="Proteomes" id="UP000198881"/>
    </source>
</evidence>
<keyword evidence="3" id="KW-1185">Reference proteome</keyword>
<reference evidence="2 3" key="1">
    <citation type="submission" date="2016-10" db="EMBL/GenBank/DDBJ databases">
        <authorList>
            <person name="de Groot N.N."/>
        </authorList>
    </citation>
    <scope>NUCLEOTIDE SEQUENCE [LARGE SCALE GENOMIC DNA]</scope>
    <source>
        <strain evidence="2 3">CGMCC 1.7054</strain>
    </source>
</reference>
<organism evidence="2 3">
    <name type="scientific">Micrococcus terreus</name>
    <dbReference type="NCBI Taxonomy" id="574650"/>
    <lineage>
        <taxon>Bacteria</taxon>
        <taxon>Bacillati</taxon>
        <taxon>Actinomycetota</taxon>
        <taxon>Actinomycetes</taxon>
        <taxon>Micrococcales</taxon>
        <taxon>Micrococcaceae</taxon>
        <taxon>Micrococcus</taxon>
    </lineage>
</organism>
<accession>A0A1I7MPW5</accession>
<evidence type="ECO:0000256" key="1">
    <source>
        <dbReference type="SAM" id="Phobius"/>
    </source>
</evidence>
<gene>
    <name evidence="2" type="ORF">SAMN04487966_10927</name>
</gene>
<proteinExistence type="predicted"/>
<dbReference type="AlphaFoldDB" id="A0A1I7MPW5"/>
<dbReference type="EMBL" id="FPCG01000009">
    <property type="protein sequence ID" value="SFV23938.1"/>
    <property type="molecule type" value="Genomic_DNA"/>
</dbReference>
<protein>
    <submittedName>
        <fullName evidence="2">Uncharacterized protein</fullName>
    </submittedName>
</protein>
<evidence type="ECO:0000313" key="2">
    <source>
        <dbReference type="EMBL" id="SFV23938.1"/>
    </source>
</evidence>
<feature type="transmembrane region" description="Helical" evidence="1">
    <location>
        <begin position="66"/>
        <end position="85"/>
    </location>
</feature>
<sequence length="86" mass="9205">MTPRPYVPPSPEEGYAWAPRFTATAELTDVGMSGTVAEELERRMEIVAQEELAGDASRQPLSTGELLGYVGTVLAICLVGILVVIL</sequence>
<dbReference type="STRING" id="574650.SAMN04487966_10927"/>
<dbReference type="RefSeq" id="WP_177227928.1">
    <property type="nucleotide sequence ID" value="NZ_FPCG01000009.1"/>
</dbReference>